<keyword evidence="2" id="KW-1185">Reference proteome</keyword>
<dbReference type="Gene3D" id="3.30.420.10">
    <property type="entry name" value="Ribonuclease H-like superfamily/Ribonuclease H"/>
    <property type="match status" value="1"/>
</dbReference>
<proteinExistence type="predicted"/>
<gene>
    <name evidence="1" type="ORF">PHMEG_0005806</name>
</gene>
<evidence type="ECO:0008006" key="3">
    <source>
        <dbReference type="Google" id="ProtNLM"/>
    </source>
</evidence>
<evidence type="ECO:0000313" key="1">
    <source>
        <dbReference type="EMBL" id="OWZ19870.1"/>
    </source>
</evidence>
<dbReference type="GO" id="GO:0003676">
    <property type="term" value="F:nucleic acid binding"/>
    <property type="evidence" value="ECO:0007669"/>
    <property type="project" value="InterPro"/>
</dbReference>
<protein>
    <recommendedName>
        <fullName evidence="3">Integrase catalytic domain-containing protein</fullName>
    </recommendedName>
</protein>
<dbReference type="EMBL" id="NBNE01000390">
    <property type="protein sequence ID" value="OWZ19870.1"/>
    <property type="molecule type" value="Genomic_DNA"/>
</dbReference>
<accession>A0A225WSC5</accession>
<sequence length="102" mass="11535">MGSCIGISLLSERDPATRKLLRSDQGSNSKNWVVKHLASRLKVELDYTPVYSPWLNGTVERLNKYYSLDTREWPYLVPAVQANRNHASVHSLAGHAPIEVFN</sequence>
<dbReference type="InterPro" id="IPR012337">
    <property type="entry name" value="RNaseH-like_sf"/>
</dbReference>
<dbReference type="SUPFAM" id="SSF53098">
    <property type="entry name" value="Ribonuclease H-like"/>
    <property type="match status" value="1"/>
</dbReference>
<dbReference type="AlphaFoldDB" id="A0A225WSC5"/>
<organism evidence="1 2">
    <name type="scientific">Phytophthora megakarya</name>
    <dbReference type="NCBI Taxonomy" id="4795"/>
    <lineage>
        <taxon>Eukaryota</taxon>
        <taxon>Sar</taxon>
        <taxon>Stramenopiles</taxon>
        <taxon>Oomycota</taxon>
        <taxon>Peronosporomycetes</taxon>
        <taxon>Peronosporales</taxon>
        <taxon>Peronosporaceae</taxon>
        <taxon>Phytophthora</taxon>
    </lineage>
</organism>
<name>A0A225WSC5_9STRA</name>
<reference evidence="2" key="1">
    <citation type="submission" date="2017-03" db="EMBL/GenBank/DDBJ databases">
        <title>Phytopthora megakarya and P. palmivora, two closely related causual agents of cacao black pod achieved similar genome size and gene model numbers by different mechanisms.</title>
        <authorList>
            <person name="Ali S."/>
            <person name="Shao J."/>
            <person name="Larry D.J."/>
            <person name="Kronmiller B."/>
            <person name="Shen D."/>
            <person name="Strem M.D."/>
            <person name="Melnick R.L."/>
            <person name="Guiltinan M.J."/>
            <person name="Tyler B.M."/>
            <person name="Meinhardt L.W."/>
            <person name="Bailey B.A."/>
        </authorList>
    </citation>
    <scope>NUCLEOTIDE SEQUENCE [LARGE SCALE GENOMIC DNA]</scope>
    <source>
        <strain evidence="2">zdho120</strain>
    </source>
</reference>
<dbReference type="InterPro" id="IPR036397">
    <property type="entry name" value="RNaseH_sf"/>
</dbReference>
<dbReference type="Proteomes" id="UP000198211">
    <property type="component" value="Unassembled WGS sequence"/>
</dbReference>
<evidence type="ECO:0000313" key="2">
    <source>
        <dbReference type="Proteomes" id="UP000198211"/>
    </source>
</evidence>
<comment type="caution">
    <text evidence="1">The sequence shown here is derived from an EMBL/GenBank/DDBJ whole genome shotgun (WGS) entry which is preliminary data.</text>
</comment>